<feature type="region of interest" description="Disordered" evidence="1">
    <location>
        <begin position="279"/>
        <end position="299"/>
    </location>
</feature>
<proteinExistence type="predicted"/>
<organism evidence="3 4">
    <name type="scientific">Streptomyces prasinosporus</name>
    <dbReference type="NCBI Taxonomy" id="68256"/>
    <lineage>
        <taxon>Bacteria</taxon>
        <taxon>Bacillati</taxon>
        <taxon>Actinomycetota</taxon>
        <taxon>Actinomycetes</taxon>
        <taxon>Kitasatosporales</taxon>
        <taxon>Streptomycetaceae</taxon>
        <taxon>Streptomyces</taxon>
        <taxon>Streptomyces albogriseolus group</taxon>
    </lineage>
</organism>
<dbReference type="Pfam" id="PF12770">
    <property type="entry name" value="CHAT"/>
    <property type="match status" value="1"/>
</dbReference>
<dbReference type="Proteomes" id="UP001501455">
    <property type="component" value="Unassembled WGS sequence"/>
</dbReference>
<keyword evidence="4" id="KW-1185">Reference proteome</keyword>
<sequence>MPLNDALQQLMIEAVAAYEQATVRREPPAVERALALAEAVQARVPTERRGQRAIAAHIASALFLLRAELSGGRLAQTDLDRALQQAELAVRLRELTAGPAPHLPSVAQFLAQVVTVRQARLKITGDHRELDGAIEAARSVAGHPGTALPDHVAALVALGALLLERHLLTGAPDDLDEAVQVGRDAVGTTGPTHGSYAGACNNLALALRNRYERQGNQADLDEAVTHARNGAKAAADGFPRAACLSTLAGALVVQYGRQGDPRTLDESIEAGRTALAATGLPSPATVHPEDAAEPEPPVGGAPDTVPILINLALALRCRHERTGDIQDLDESIATARGALRISPPRSANHSACLSQLAIALQLRFHLTGHTEDLDEAVDAGCKALRRGPARHPARGLLLNDHARALRLRFERDGDAGDLDEAIATVRQALHFLAPEDVAYALCHAQLSSLALLRHQLAGDPVDLDTAVAAAAEAVAAATPGDPHHGMYLNALGIAHQERFSQRADPTDIDAAVHAGRQAVRITPRNHPLYTTYQLNLGNTLVTRWVWRLQYDEGPNRRTGEPLPHETADLTDLNDGITAHRAALDTAEGVTERARCSANLGTALRWRYQRTGTDRDAREAEALLREAVRLHPINGPVRGSHLSALAELLSARHQRTGDRGSATEAIALWRRAAQLPTAAVADRITAATSWGGLAIQLGRNEDEAAEGMATAVDLLPLLAWRGLHRAQRERLLADCAGLAQDAAAAALAAGRPEQAVELLERGRSVLWSQLLEQHTELDALRAAAPALAARLDQVRSALDASDSPEGAFPPPATPLADGSGTPPPAIPPRPLWLAHHDAADRRMAPAREWDELIEEVRGLPGFENFLRRSRLPELRSALPGPVVVINVSTLRCDALIVTGDAVRVLPLPRLTAHDAHTRTVRLLTAIQEADRATGSAGTAARMVREQTLLDVLEWLWEAVTAPVLEALRLTTPVPSDGPWTRLWWCPTGPLALLPLHAAGRPAEPGSNRPRAGDSVLDRVISSYTPTLRSLVRAPTRAGVRRAGRGAERTGMLTVTVAEAPGLPVLRGVRREAEAVTRLFPSRFHRLLDGPNATRAAVRAALAEHAWAHLSCHGGQDLTTPSRAGLHLHDGLLTVAELAAARPEGPGELAYLSACETAMGGTGVPDEAITLAHAFQFTGYRQVVATLWSVEDTLAVRTAEDFYTRMARTADSAPVRAAEALHHAVRALRAHMPHAPGRWASYVHVGA</sequence>
<evidence type="ECO:0000313" key="3">
    <source>
        <dbReference type="EMBL" id="GAA3503246.1"/>
    </source>
</evidence>
<reference evidence="4" key="1">
    <citation type="journal article" date="2019" name="Int. J. Syst. Evol. Microbiol.">
        <title>The Global Catalogue of Microorganisms (GCM) 10K type strain sequencing project: providing services to taxonomists for standard genome sequencing and annotation.</title>
        <authorList>
            <consortium name="The Broad Institute Genomics Platform"/>
            <consortium name="The Broad Institute Genome Sequencing Center for Infectious Disease"/>
            <person name="Wu L."/>
            <person name="Ma J."/>
        </authorList>
    </citation>
    <scope>NUCLEOTIDE SEQUENCE [LARGE SCALE GENOMIC DNA]</scope>
    <source>
        <strain evidence="4">JCM 4816</strain>
    </source>
</reference>
<name>A0ABP6UAJ9_9ACTN</name>
<comment type="caution">
    <text evidence="3">The sequence shown here is derived from an EMBL/GenBank/DDBJ whole genome shotgun (WGS) entry which is preliminary data.</text>
</comment>
<dbReference type="Gene3D" id="1.25.40.10">
    <property type="entry name" value="Tetratricopeptide repeat domain"/>
    <property type="match status" value="2"/>
</dbReference>
<accession>A0ABP6UAJ9</accession>
<dbReference type="InterPro" id="IPR011990">
    <property type="entry name" value="TPR-like_helical_dom_sf"/>
</dbReference>
<evidence type="ECO:0000256" key="1">
    <source>
        <dbReference type="SAM" id="MobiDB-lite"/>
    </source>
</evidence>
<protein>
    <submittedName>
        <fullName evidence="3">CHAT domain-containing protein</fullName>
    </submittedName>
</protein>
<gene>
    <name evidence="3" type="ORF">GCM10019016_103560</name>
</gene>
<dbReference type="InterPro" id="IPR024983">
    <property type="entry name" value="CHAT_dom"/>
</dbReference>
<evidence type="ECO:0000313" key="4">
    <source>
        <dbReference type="Proteomes" id="UP001501455"/>
    </source>
</evidence>
<feature type="compositionally biased region" description="Pro residues" evidence="1">
    <location>
        <begin position="820"/>
        <end position="829"/>
    </location>
</feature>
<feature type="domain" description="CHAT" evidence="2">
    <location>
        <begin position="950"/>
        <end position="1245"/>
    </location>
</feature>
<evidence type="ECO:0000259" key="2">
    <source>
        <dbReference type="Pfam" id="PF12770"/>
    </source>
</evidence>
<dbReference type="EMBL" id="BAAAXF010000074">
    <property type="protein sequence ID" value="GAA3503246.1"/>
    <property type="molecule type" value="Genomic_DNA"/>
</dbReference>
<feature type="region of interest" description="Disordered" evidence="1">
    <location>
        <begin position="797"/>
        <end position="829"/>
    </location>
</feature>